<dbReference type="Pfam" id="PF13919">
    <property type="entry name" value="ASXH"/>
    <property type="match status" value="1"/>
</dbReference>
<keyword evidence="6" id="KW-0804">Transcription</keyword>
<reference evidence="10" key="1">
    <citation type="submission" date="2021-04" db="EMBL/GenBank/DDBJ databases">
        <authorList>
            <person name="Tunstrom K."/>
        </authorList>
    </citation>
    <scope>NUCLEOTIDE SEQUENCE</scope>
</reference>
<evidence type="ECO:0000256" key="4">
    <source>
        <dbReference type="ARBA" id="ARBA00022833"/>
    </source>
</evidence>
<dbReference type="GO" id="GO:0045944">
    <property type="term" value="P:positive regulation of transcription by RNA polymerase II"/>
    <property type="evidence" value="ECO:0007669"/>
    <property type="project" value="TreeGrafter"/>
</dbReference>
<dbReference type="PANTHER" id="PTHR13578:SF20">
    <property type="entry name" value="POLYCOMB PROTEIN ASX"/>
    <property type="match status" value="1"/>
</dbReference>
<feature type="compositionally biased region" description="Polar residues" evidence="8">
    <location>
        <begin position="89"/>
        <end position="101"/>
    </location>
</feature>
<dbReference type="OrthoDB" id="9348951at2759"/>
<name>A0A8S3YE50_PARAO</name>
<proteinExistence type="predicted"/>
<gene>
    <name evidence="10" type="ORF">PAPOLLO_LOCUS26823</name>
</gene>
<feature type="compositionally biased region" description="Low complexity" evidence="8">
    <location>
        <begin position="802"/>
        <end position="815"/>
    </location>
</feature>
<evidence type="ECO:0000256" key="3">
    <source>
        <dbReference type="ARBA" id="ARBA00022771"/>
    </source>
</evidence>
<accession>A0A8S3YE50</accession>
<comment type="caution">
    <text evidence="10">The sequence shown here is derived from an EMBL/GenBank/DDBJ whole genome shotgun (WGS) entry which is preliminary data.</text>
</comment>
<feature type="region of interest" description="Disordered" evidence="8">
    <location>
        <begin position="799"/>
        <end position="875"/>
    </location>
</feature>
<dbReference type="Proteomes" id="UP000691718">
    <property type="component" value="Unassembled WGS sequence"/>
</dbReference>
<dbReference type="InterPro" id="IPR028020">
    <property type="entry name" value="ASX_DEUBAD_dom"/>
</dbReference>
<feature type="compositionally biased region" description="Polar residues" evidence="8">
    <location>
        <begin position="823"/>
        <end position="850"/>
    </location>
</feature>
<feature type="compositionally biased region" description="Basic and acidic residues" evidence="8">
    <location>
        <begin position="403"/>
        <end position="415"/>
    </location>
</feature>
<feature type="region of interest" description="Disordered" evidence="8">
    <location>
        <begin position="403"/>
        <end position="431"/>
    </location>
</feature>
<evidence type="ECO:0000256" key="6">
    <source>
        <dbReference type="ARBA" id="ARBA00023163"/>
    </source>
</evidence>
<keyword evidence="2" id="KW-0479">Metal-binding</keyword>
<dbReference type="PANTHER" id="PTHR13578">
    <property type="entry name" value="ADDITIONAL SEX COMBS LIKE PROTEIN ASXL"/>
    <property type="match status" value="1"/>
</dbReference>
<feature type="compositionally biased region" description="Basic residues" evidence="8">
    <location>
        <begin position="49"/>
        <end position="64"/>
    </location>
</feature>
<feature type="region of interest" description="Disordered" evidence="8">
    <location>
        <begin position="1"/>
        <end position="101"/>
    </location>
</feature>
<feature type="domain" description="DEUBAD" evidence="9">
    <location>
        <begin position="147"/>
        <end position="254"/>
    </location>
</feature>
<dbReference type="GO" id="GO:0003682">
    <property type="term" value="F:chromatin binding"/>
    <property type="evidence" value="ECO:0007669"/>
    <property type="project" value="TreeGrafter"/>
</dbReference>
<evidence type="ECO:0000256" key="2">
    <source>
        <dbReference type="ARBA" id="ARBA00022723"/>
    </source>
</evidence>
<evidence type="ECO:0000256" key="7">
    <source>
        <dbReference type="ARBA" id="ARBA00023242"/>
    </source>
</evidence>
<dbReference type="InterPro" id="IPR044867">
    <property type="entry name" value="DEUBAD_dom"/>
</dbReference>
<evidence type="ECO:0000313" key="11">
    <source>
        <dbReference type="Proteomes" id="UP000691718"/>
    </source>
</evidence>
<evidence type="ECO:0000256" key="1">
    <source>
        <dbReference type="ARBA" id="ARBA00004123"/>
    </source>
</evidence>
<dbReference type="GO" id="GO:0035517">
    <property type="term" value="C:PR-DUB complex"/>
    <property type="evidence" value="ECO:0007669"/>
    <property type="project" value="TreeGrafter"/>
</dbReference>
<dbReference type="EMBL" id="CAJQZP010001607">
    <property type="protein sequence ID" value="CAG5056609.1"/>
    <property type="molecule type" value="Genomic_DNA"/>
</dbReference>
<dbReference type="GO" id="GO:0008270">
    <property type="term" value="F:zinc ion binding"/>
    <property type="evidence" value="ECO:0007669"/>
    <property type="project" value="UniProtKB-KW"/>
</dbReference>
<sequence>MELDVSPLNPTENSMDYSDNSSESKYLSCNSNEQYSVIRIPQDGEKSSKHSSRKQSKRRKKSSNHSRALPRIIVKPLPPPPPENREWTAATSYSDTSSNSNRLSTMREVLASIPGFCIKPRKRSGKKLSTAAQLQQTREGCIDLETPDSILVNTNIRALLNKHTFSLLPPLYQYKLGQLLPSVDRPSTSGRLSSSSLNNEFFARACLEWQDCLSGGEFTPENQQKIKSEAEKEKSKIDPWKLKHFEPFWGEKTKKEKPSVNLNTERPSLKTTIKLRPTASITSSSTVPKIKKSKSSSTNKKLRSVGAVTRSSAKIEDLVDENVVGQKSSVPMPDLLPLKHMKTNQGYVDCQLDFSFSDSSSVPRLEDSVSTTPVDPLLLPDESECSEFKEELDISVVTIEESSISKDCEEDKATDSDANYPEPTKRLSSDNSDYMYSKRIRYEEDYVMDNSNFSTHNAEESYSNNCSDGETNYNNEQVCQNDDINIFPGPDNGDTNSEDSKAATSIYEYDERSVSSISSLKIEAHLNNVSIVNESNENQNECENTRGKIEENYNDAKETGEDLTKVENQDGSVEETFVEIVKEEMNIHTESYEYNKSPTNMKEETYQNIEVVEETGCQSEEPKDNNLLNKQDNEVKCEEKDRPTGNITSSYYDEHFKDAESFILETGGLSILTPQHEESKYTAHPNLMELTSFMSETNATAVVTMPMTQNSSIPMIEVTNSTLVSYPDDNLQDPAKPKNSAVSWKTDNDWTNAENIITLHNFSCVNADNAKYMSEDSKASIEDGNINDENCMYKEDRDTNFNMESSNSSESCQSMKDLKQETEPATSVVSSSTLSNPTINSTTVTHNVRNTGKKSKSGKESNRSRSSNKVPPGAVNLERSYQICQAVIQNSPNRDALRGQLRPPPALLNRPTRTPRPPPPVLVRQLPGPVVPHAEVNENRSNNMGQYILVQRTPNVIPRASSAPPSNPNTNVNVTRCRSVGADDACVCNLRAMILFTTIAHLGIQFPELCSENMNELHREWRLLRNTTFHFTEKNVDPTPEEIWKHVSSIKKRRPVSNVSPAMRIREKITRTSTY</sequence>
<protein>
    <submittedName>
        <fullName evidence="10">(apollo) hypothetical protein</fullName>
    </submittedName>
</protein>
<organism evidence="10 11">
    <name type="scientific">Parnassius apollo</name>
    <name type="common">Apollo butterfly</name>
    <name type="synonym">Papilio apollo</name>
    <dbReference type="NCBI Taxonomy" id="110799"/>
    <lineage>
        <taxon>Eukaryota</taxon>
        <taxon>Metazoa</taxon>
        <taxon>Ecdysozoa</taxon>
        <taxon>Arthropoda</taxon>
        <taxon>Hexapoda</taxon>
        <taxon>Insecta</taxon>
        <taxon>Pterygota</taxon>
        <taxon>Neoptera</taxon>
        <taxon>Endopterygota</taxon>
        <taxon>Lepidoptera</taxon>
        <taxon>Glossata</taxon>
        <taxon>Ditrysia</taxon>
        <taxon>Papilionoidea</taxon>
        <taxon>Papilionidae</taxon>
        <taxon>Parnassiinae</taxon>
        <taxon>Parnassini</taxon>
        <taxon>Parnassius</taxon>
        <taxon>Parnassius</taxon>
    </lineage>
</organism>
<evidence type="ECO:0000256" key="5">
    <source>
        <dbReference type="ARBA" id="ARBA00023015"/>
    </source>
</evidence>
<evidence type="ECO:0000259" key="9">
    <source>
        <dbReference type="PROSITE" id="PS51916"/>
    </source>
</evidence>
<dbReference type="InterPro" id="IPR024811">
    <property type="entry name" value="ASX/ASX-like"/>
</dbReference>
<feature type="region of interest" description="Disordered" evidence="8">
    <location>
        <begin position="274"/>
        <end position="305"/>
    </location>
</feature>
<dbReference type="AlphaFoldDB" id="A0A8S3YE50"/>
<dbReference type="GO" id="GO:0009887">
    <property type="term" value="P:animal organ morphogenesis"/>
    <property type="evidence" value="ECO:0007669"/>
    <property type="project" value="TreeGrafter"/>
</dbReference>
<keyword evidence="5" id="KW-0805">Transcription regulation</keyword>
<keyword evidence="4" id="KW-0862">Zinc</keyword>
<keyword evidence="11" id="KW-1185">Reference proteome</keyword>
<dbReference type="PROSITE" id="PS51916">
    <property type="entry name" value="DEUBAD"/>
    <property type="match status" value="1"/>
</dbReference>
<feature type="region of interest" description="Disordered" evidence="8">
    <location>
        <begin position="891"/>
        <end position="920"/>
    </location>
</feature>
<feature type="compositionally biased region" description="Polar residues" evidence="8">
    <location>
        <begin position="8"/>
        <end position="35"/>
    </location>
</feature>
<keyword evidence="7" id="KW-0539">Nucleus</keyword>
<evidence type="ECO:0000313" key="10">
    <source>
        <dbReference type="EMBL" id="CAG5056609.1"/>
    </source>
</evidence>
<comment type="subcellular location">
    <subcellularLocation>
        <location evidence="1">Nucleus</location>
    </subcellularLocation>
</comment>
<keyword evidence="3" id="KW-0863">Zinc-finger</keyword>
<evidence type="ECO:0000256" key="8">
    <source>
        <dbReference type="SAM" id="MobiDB-lite"/>
    </source>
</evidence>